<dbReference type="EMBL" id="AFZX01000021">
    <property type="protein sequence ID" value="EHL08389.1"/>
    <property type="molecule type" value="Genomic_DNA"/>
</dbReference>
<keyword evidence="1" id="KW-0472">Membrane</keyword>
<dbReference type="PATRIC" id="fig|537010.4.peg.822"/>
<organism evidence="2 3">
    <name type="scientific">Desulfitobacterium hafniense DP7</name>
    <dbReference type="NCBI Taxonomy" id="537010"/>
    <lineage>
        <taxon>Bacteria</taxon>
        <taxon>Bacillati</taxon>
        <taxon>Bacillota</taxon>
        <taxon>Clostridia</taxon>
        <taxon>Eubacteriales</taxon>
        <taxon>Desulfitobacteriaceae</taxon>
        <taxon>Desulfitobacterium</taxon>
    </lineage>
</organism>
<proteinExistence type="predicted"/>
<dbReference type="HOGENOM" id="CLU_3098103_0_0_9"/>
<reference evidence="2 3" key="1">
    <citation type="submission" date="2011-08" db="EMBL/GenBank/DDBJ databases">
        <authorList>
            <person name="Weinstock G."/>
            <person name="Sodergren E."/>
            <person name="Clifton S."/>
            <person name="Fulton L."/>
            <person name="Fulton B."/>
            <person name="Courtney L."/>
            <person name="Fronick C."/>
            <person name="Harrison M."/>
            <person name="Strong C."/>
            <person name="Farmer C."/>
            <person name="Delahaunty K."/>
            <person name="Markovic C."/>
            <person name="Hall O."/>
            <person name="Minx P."/>
            <person name="Tomlinson C."/>
            <person name="Mitreva M."/>
            <person name="Hou S."/>
            <person name="Chen J."/>
            <person name="Wollam A."/>
            <person name="Pepin K.H."/>
            <person name="Johnson M."/>
            <person name="Bhonagiri V."/>
            <person name="Zhang X."/>
            <person name="Suruliraj S."/>
            <person name="Warren W."/>
            <person name="Chinwalla A."/>
            <person name="Mardis E.R."/>
            <person name="Wilson R.K."/>
        </authorList>
    </citation>
    <scope>NUCLEOTIDE SEQUENCE [LARGE SCALE GENOMIC DNA]</scope>
    <source>
        <strain evidence="2 3">DP7</strain>
    </source>
</reference>
<keyword evidence="1" id="KW-1133">Transmembrane helix</keyword>
<feature type="transmembrane region" description="Helical" evidence="1">
    <location>
        <begin position="12"/>
        <end position="31"/>
    </location>
</feature>
<evidence type="ECO:0000313" key="2">
    <source>
        <dbReference type="EMBL" id="EHL08389.1"/>
    </source>
</evidence>
<dbReference type="AlphaFoldDB" id="G9XIW1"/>
<protein>
    <submittedName>
        <fullName evidence="2">Uncharacterized protein</fullName>
    </submittedName>
</protein>
<name>G9XIW1_DESHA</name>
<evidence type="ECO:0000256" key="1">
    <source>
        <dbReference type="SAM" id="Phobius"/>
    </source>
</evidence>
<sequence length="51" mass="5869">MNLYKNFTIQFSSIFLDFSLVMTTLAADFVLHYNQRKGKCQGKKGPCYNEG</sequence>
<accession>G9XIW1</accession>
<comment type="caution">
    <text evidence="2">The sequence shown here is derived from an EMBL/GenBank/DDBJ whole genome shotgun (WGS) entry which is preliminary data.</text>
</comment>
<dbReference type="Proteomes" id="UP000004416">
    <property type="component" value="Unassembled WGS sequence"/>
</dbReference>
<keyword evidence="1" id="KW-0812">Transmembrane</keyword>
<gene>
    <name evidence="2" type="ORF">HMPREF0322_00887</name>
</gene>
<evidence type="ECO:0000313" key="3">
    <source>
        <dbReference type="Proteomes" id="UP000004416"/>
    </source>
</evidence>